<keyword evidence="1" id="KW-0812">Transmembrane</keyword>
<dbReference type="Proteomes" id="UP000178943">
    <property type="component" value="Unassembled WGS sequence"/>
</dbReference>
<keyword evidence="1" id="KW-0472">Membrane</keyword>
<dbReference type="AlphaFoldDB" id="A0A1F5VK98"/>
<feature type="transmembrane region" description="Helical" evidence="1">
    <location>
        <begin position="40"/>
        <end position="62"/>
    </location>
</feature>
<comment type="caution">
    <text evidence="2">The sequence shown here is derived from an EMBL/GenBank/DDBJ whole genome shotgun (WGS) entry which is preliminary data.</text>
</comment>
<accession>A0A1F5VK98</accession>
<protein>
    <submittedName>
        <fullName evidence="2">Uncharacterized protein</fullName>
    </submittedName>
</protein>
<gene>
    <name evidence="2" type="ORF">A2Y62_03535</name>
</gene>
<sequence>MSAKNVLNVVGCLFLLMFALQAFTTVKANRELVWKAIRKMLMVSLGGAKALLLIGGIIGLAYPIFQLLLSDWIPPFPPLFTIGVSLLALNGACLPPTFLFLAASQGAGFSLAHEIDLRRIGWTVLFGCVGNIFRFLELKMLSIAAAAPR</sequence>
<feature type="transmembrane region" description="Helical" evidence="1">
    <location>
        <begin position="6"/>
        <end position="28"/>
    </location>
</feature>
<proteinExistence type="predicted"/>
<keyword evidence="1" id="KW-1133">Transmembrane helix</keyword>
<organism evidence="2 3">
    <name type="scientific">Candidatus Fischerbacteria bacterium RBG_13_37_8</name>
    <dbReference type="NCBI Taxonomy" id="1817863"/>
    <lineage>
        <taxon>Bacteria</taxon>
        <taxon>Candidatus Fischeribacteriota</taxon>
    </lineage>
</organism>
<evidence type="ECO:0000313" key="3">
    <source>
        <dbReference type="Proteomes" id="UP000178943"/>
    </source>
</evidence>
<evidence type="ECO:0000313" key="2">
    <source>
        <dbReference type="EMBL" id="OGF63824.1"/>
    </source>
</evidence>
<dbReference type="EMBL" id="MFGW01000148">
    <property type="protein sequence ID" value="OGF63824.1"/>
    <property type="molecule type" value="Genomic_DNA"/>
</dbReference>
<evidence type="ECO:0000256" key="1">
    <source>
        <dbReference type="SAM" id="Phobius"/>
    </source>
</evidence>
<feature type="transmembrane region" description="Helical" evidence="1">
    <location>
        <begin position="82"/>
        <end position="103"/>
    </location>
</feature>
<name>A0A1F5VK98_9BACT</name>
<reference evidence="2 3" key="1">
    <citation type="journal article" date="2016" name="Nat. Commun.">
        <title>Thousands of microbial genomes shed light on interconnected biogeochemical processes in an aquifer system.</title>
        <authorList>
            <person name="Anantharaman K."/>
            <person name="Brown C.T."/>
            <person name="Hug L.A."/>
            <person name="Sharon I."/>
            <person name="Castelle C.J."/>
            <person name="Probst A.J."/>
            <person name="Thomas B.C."/>
            <person name="Singh A."/>
            <person name="Wilkins M.J."/>
            <person name="Karaoz U."/>
            <person name="Brodie E.L."/>
            <person name="Williams K.H."/>
            <person name="Hubbard S.S."/>
            <person name="Banfield J.F."/>
        </authorList>
    </citation>
    <scope>NUCLEOTIDE SEQUENCE [LARGE SCALE GENOMIC DNA]</scope>
</reference>